<dbReference type="EMBL" id="JABFUD020000013">
    <property type="protein sequence ID" value="KAI5071845.1"/>
    <property type="molecule type" value="Genomic_DNA"/>
</dbReference>
<protein>
    <submittedName>
        <fullName evidence="1">Uncharacterized protein</fullName>
    </submittedName>
</protein>
<reference evidence="1" key="1">
    <citation type="submission" date="2021-01" db="EMBL/GenBank/DDBJ databases">
        <title>Adiantum capillus-veneris genome.</title>
        <authorList>
            <person name="Fang Y."/>
            <person name="Liao Q."/>
        </authorList>
    </citation>
    <scope>NUCLEOTIDE SEQUENCE</scope>
    <source>
        <strain evidence="1">H3</strain>
        <tissue evidence="1">Leaf</tissue>
    </source>
</reference>
<organism evidence="1 2">
    <name type="scientific">Adiantum capillus-veneris</name>
    <name type="common">Maidenhair fern</name>
    <dbReference type="NCBI Taxonomy" id="13818"/>
    <lineage>
        <taxon>Eukaryota</taxon>
        <taxon>Viridiplantae</taxon>
        <taxon>Streptophyta</taxon>
        <taxon>Embryophyta</taxon>
        <taxon>Tracheophyta</taxon>
        <taxon>Polypodiopsida</taxon>
        <taxon>Polypodiidae</taxon>
        <taxon>Polypodiales</taxon>
        <taxon>Pteridineae</taxon>
        <taxon>Pteridaceae</taxon>
        <taxon>Vittarioideae</taxon>
        <taxon>Adiantum</taxon>
    </lineage>
</organism>
<accession>A0A9D4ZG13</accession>
<dbReference type="Proteomes" id="UP000886520">
    <property type="component" value="Chromosome 13"/>
</dbReference>
<evidence type="ECO:0000313" key="2">
    <source>
        <dbReference type="Proteomes" id="UP000886520"/>
    </source>
</evidence>
<dbReference type="AlphaFoldDB" id="A0A9D4ZG13"/>
<keyword evidence="2" id="KW-1185">Reference proteome</keyword>
<name>A0A9D4ZG13_ADICA</name>
<evidence type="ECO:0000313" key="1">
    <source>
        <dbReference type="EMBL" id="KAI5071845.1"/>
    </source>
</evidence>
<gene>
    <name evidence="1" type="ORF">GOP47_0014096</name>
</gene>
<comment type="caution">
    <text evidence="1">The sequence shown here is derived from an EMBL/GenBank/DDBJ whole genome shotgun (WGS) entry which is preliminary data.</text>
</comment>
<feature type="non-terminal residue" evidence="1">
    <location>
        <position position="1"/>
    </location>
</feature>
<proteinExistence type="predicted"/>
<sequence length="105" mass="11130">RQVQGMRERAPFGGYAGAVEVEFDGEMSRMGLLEGVSNFRGQGKKVGVGDAMQGAARTAGQCHGRCRGGKGLQTAGRRDAKRATSSWSRRCLRRAAKGGGGCIRQ</sequence>